<dbReference type="SUPFAM" id="SSF55729">
    <property type="entry name" value="Acyl-CoA N-acyltransferases (Nat)"/>
    <property type="match status" value="1"/>
</dbReference>
<dbReference type="EMBL" id="OBMQ01000004">
    <property type="protein sequence ID" value="SOC05318.1"/>
    <property type="molecule type" value="Genomic_DNA"/>
</dbReference>
<evidence type="ECO:0000313" key="3">
    <source>
        <dbReference type="Proteomes" id="UP000219636"/>
    </source>
</evidence>
<dbReference type="AlphaFoldDB" id="A0A285SC71"/>
<dbReference type="InterPro" id="IPR016181">
    <property type="entry name" value="Acyl_CoA_acyltransferase"/>
</dbReference>
<evidence type="ECO:0000313" key="2">
    <source>
        <dbReference type="EMBL" id="SOC05318.1"/>
    </source>
</evidence>
<dbReference type="RefSeq" id="WP_097073014.1">
    <property type="nucleotide sequence ID" value="NZ_OBMQ01000004.1"/>
</dbReference>
<name>A0A285SC71_9BACL</name>
<dbReference type="GO" id="GO:0008999">
    <property type="term" value="F:protein-N-terminal-alanine acetyltransferase activity"/>
    <property type="evidence" value="ECO:0007669"/>
    <property type="project" value="TreeGrafter"/>
</dbReference>
<keyword evidence="3" id="KW-1185">Reference proteome</keyword>
<dbReference type="Pfam" id="PF13302">
    <property type="entry name" value="Acetyltransf_3"/>
    <property type="match status" value="1"/>
</dbReference>
<reference evidence="3" key="1">
    <citation type="submission" date="2017-08" db="EMBL/GenBank/DDBJ databases">
        <authorList>
            <person name="Varghese N."/>
            <person name="Submissions S."/>
        </authorList>
    </citation>
    <scope>NUCLEOTIDE SEQUENCE [LARGE SCALE GENOMIC DNA]</scope>
    <source>
        <strain evidence="3">JC22</strain>
    </source>
</reference>
<dbReference type="GO" id="GO:0005737">
    <property type="term" value="C:cytoplasm"/>
    <property type="evidence" value="ECO:0007669"/>
    <property type="project" value="TreeGrafter"/>
</dbReference>
<organism evidence="2 3">
    <name type="scientific">Ureibacillus xyleni</name>
    <dbReference type="NCBI Taxonomy" id="614648"/>
    <lineage>
        <taxon>Bacteria</taxon>
        <taxon>Bacillati</taxon>
        <taxon>Bacillota</taxon>
        <taxon>Bacilli</taxon>
        <taxon>Bacillales</taxon>
        <taxon>Caryophanaceae</taxon>
        <taxon>Ureibacillus</taxon>
    </lineage>
</organism>
<sequence>MSNKNIMYPSLETDRLKLQLFTLEDAEKVFLHFSDFHITEFMDIEPCSNLKEAEEIIQYHLDDEGCRWGLYEKESEQFIGTIGFHYLRKSEKFIAEVGFDLNKTYWGKGYISEALNEVITFGFSNMGLDIIDATVDPNNVRSIQLMKKFSFSVEPELKDNLLYFYLKNPR</sequence>
<accession>A0A285SC71</accession>
<dbReference type="InterPro" id="IPR000182">
    <property type="entry name" value="GNAT_dom"/>
</dbReference>
<dbReference type="InterPro" id="IPR051531">
    <property type="entry name" value="N-acetyltransferase"/>
</dbReference>
<dbReference type="Gene3D" id="3.40.630.30">
    <property type="match status" value="1"/>
</dbReference>
<dbReference type="PROSITE" id="PS51186">
    <property type="entry name" value="GNAT"/>
    <property type="match status" value="1"/>
</dbReference>
<proteinExistence type="predicted"/>
<evidence type="ECO:0000259" key="1">
    <source>
        <dbReference type="PROSITE" id="PS51186"/>
    </source>
</evidence>
<dbReference type="OrthoDB" id="9798081at2"/>
<gene>
    <name evidence="2" type="ORF">SAMN05880501_10443</name>
</gene>
<feature type="domain" description="N-acetyltransferase" evidence="1">
    <location>
        <begin position="28"/>
        <end position="170"/>
    </location>
</feature>
<dbReference type="PANTHER" id="PTHR43792">
    <property type="entry name" value="GNAT FAMILY, PUTATIVE (AFU_ORTHOLOGUE AFUA_3G00765)-RELATED-RELATED"/>
    <property type="match status" value="1"/>
</dbReference>
<protein>
    <submittedName>
        <fullName evidence="2">Ribosomal-protein-alanine N-acetyltransferase</fullName>
    </submittedName>
</protein>
<keyword evidence="2" id="KW-0808">Transferase</keyword>
<dbReference type="PANTHER" id="PTHR43792:SF9">
    <property type="entry name" value="RIBOSOMAL-PROTEIN-ALANINE ACETYLTRANSFERASE"/>
    <property type="match status" value="1"/>
</dbReference>
<dbReference type="Proteomes" id="UP000219636">
    <property type="component" value="Unassembled WGS sequence"/>
</dbReference>